<feature type="domain" description="Thioesterase" evidence="28">
    <location>
        <begin position="248"/>
        <end position="322"/>
    </location>
</feature>
<comment type="catalytic activity">
    <reaction evidence="23">
        <text>hexadecanoyl-CoA + H2O = hexadecanoate + CoA + H(+)</text>
        <dbReference type="Rhea" id="RHEA:16645"/>
        <dbReference type="ChEBI" id="CHEBI:7896"/>
        <dbReference type="ChEBI" id="CHEBI:15377"/>
        <dbReference type="ChEBI" id="CHEBI:15378"/>
        <dbReference type="ChEBI" id="CHEBI:57287"/>
        <dbReference type="ChEBI" id="CHEBI:57379"/>
        <dbReference type="EC" id="3.1.2.2"/>
    </reaction>
    <physiologicalReaction direction="left-to-right" evidence="23">
        <dbReference type="Rhea" id="RHEA:16646"/>
    </physiologicalReaction>
</comment>
<evidence type="ECO:0000313" key="29">
    <source>
        <dbReference type="EMBL" id="CAE8683122.1"/>
    </source>
</evidence>
<keyword evidence="9" id="KW-0378">Hydrolase</keyword>
<evidence type="ECO:0000259" key="28">
    <source>
        <dbReference type="Pfam" id="PF03061"/>
    </source>
</evidence>
<evidence type="ECO:0000256" key="7">
    <source>
        <dbReference type="ARBA" id="ARBA00022703"/>
    </source>
</evidence>
<dbReference type="InterPro" id="IPR052365">
    <property type="entry name" value="THEM4/THEM5_acyl-CoA_thioest"/>
</dbReference>
<evidence type="ECO:0000256" key="10">
    <source>
        <dbReference type="ARBA" id="ARBA00022832"/>
    </source>
</evidence>
<evidence type="ECO:0000256" key="27">
    <source>
        <dbReference type="SAM" id="MobiDB-lite"/>
    </source>
</evidence>
<comment type="subcellular location">
    <subcellularLocation>
        <location evidence="3">Cell projection</location>
        <location evidence="3">Ruffle membrane</location>
    </subcellularLocation>
    <subcellularLocation>
        <location evidence="1">Cytoplasm</location>
    </subcellularLocation>
    <subcellularLocation>
        <location evidence="4">Mitochondrion inner membrane</location>
        <topology evidence="4">Peripheral membrane protein</topology>
    </subcellularLocation>
    <subcellularLocation>
        <location evidence="2">Mitochondrion intermembrane space</location>
    </subcellularLocation>
</comment>
<evidence type="ECO:0000313" key="30">
    <source>
        <dbReference type="Proteomes" id="UP000626109"/>
    </source>
</evidence>
<comment type="caution">
    <text evidence="29">The sequence shown here is derived from an EMBL/GenBank/DDBJ whole genome shotgun (WGS) entry which is preliminary data.</text>
</comment>
<dbReference type="InterPro" id="IPR029069">
    <property type="entry name" value="HotDog_dom_sf"/>
</dbReference>
<keyword evidence="12" id="KW-0443">Lipid metabolism</keyword>
<dbReference type="GO" id="GO:0032587">
    <property type="term" value="C:ruffle membrane"/>
    <property type="evidence" value="ECO:0007669"/>
    <property type="project" value="UniProtKB-SubCell"/>
</dbReference>
<evidence type="ECO:0000256" key="12">
    <source>
        <dbReference type="ARBA" id="ARBA00023098"/>
    </source>
</evidence>
<evidence type="ECO:0000256" key="11">
    <source>
        <dbReference type="ARBA" id="ARBA00022946"/>
    </source>
</evidence>
<dbReference type="Proteomes" id="UP000626109">
    <property type="component" value="Unassembled WGS sequence"/>
</dbReference>
<dbReference type="SUPFAM" id="SSF54637">
    <property type="entry name" value="Thioesterase/thiol ester dehydrase-isomerase"/>
    <property type="match status" value="1"/>
</dbReference>
<dbReference type="GO" id="GO:0005758">
    <property type="term" value="C:mitochondrial intermembrane space"/>
    <property type="evidence" value="ECO:0007669"/>
    <property type="project" value="UniProtKB-SubCell"/>
</dbReference>
<keyword evidence="6" id="KW-0963">Cytoplasm</keyword>
<sequence length="350" mass="36923">ALLWPLGIRRKRGGDNRSDEREDGSGDRGEWELDPGQFVAAMGGAAMGFWLWGRMRTMQTSSPAITGGGGGATKPGGTASVTRIPLSDFLALLRAGAVTAVTYLADRPPAGALRMKGPLPAAVAALLPGAPGSCDSLVDSAQCSVEAESLPEVPEVYRARYSALPAAQPLPPLLVLALSQASPGVPVRREQAFRRSRTNFPNHFLHSASQGQDALGEAVYYFEADGEGVVQRVFVFWPLGVLLEGPPNFCHGGCGASLLDDAFGAFTNTRLRSMGLSGQAVTAYLHVDYKAPTPLPGAAVCAATLDRVEGRKVFVRGELLVQKPDGTLQASMEANALFVELKEGFASMKK</sequence>
<reference evidence="29" key="1">
    <citation type="submission" date="2021-02" db="EMBL/GenBank/DDBJ databases">
        <authorList>
            <person name="Dougan E. K."/>
            <person name="Rhodes N."/>
            <person name="Thang M."/>
            <person name="Chan C."/>
        </authorList>
    </citation>
    <scope>NUCLEOTIDE SEQUENCE</scope>
</reference>
<comment type="catalytic activity">
    <reaction evidence="26">
        <text>tetradecanoyl-CoA + H2O = tetradecanoate + CoA + H(+)</text>
        <dbReference type="Rhea" id="RHEA:40119"/>
        <dbReference type="ChEBI" id="CHEBI:15377"/>
        <dbReference type="ChEBI" id="CHEBI:15378"/>
        <dbReference type="ChEBI" id="CHEBI:30807"/>
        <dbReference type="ChEBI" id="CHEBI:57287"/>
        <dbReference type="ChEBI" id="CHEBI:57385"/>
    </reaction>
    <physiologicalReaction direction="left-to-right" evidence="26">
        <dbReference type="Rhea" id="RHEA:40120"/>
    </physiologicalReaction>
</comment>
<evidence type="ECO:0000256" key="13">
    <source>
        <dbReference type="ARBA" id="ARBA00023128"/>
    </source>
</evidence>
<evidence type="ECO:0000256" key="4">
    <source>
        <dbReference type="ARBA" id="ARBA00004637"/>
    </source>
</evidence>
<evidence type="ECO:0000256" key="26">
    <source>
        <dbReference type="ARBA" id="ARBA00048180"/>
    </source>
</evidence>
<proteinExistence type="inferred from homology"/>
<evidence type="ECO:0000256" key="2">
    <source>
        <dbReference type="ARBA" id="ARBA00004569"/>
    </source>
</evidence>
<evidence type="ECO:0000256" key="22">
    <source>
        <dbReference type="ARBA" id="ARBA00047588"/>
    </source>
</evidence>
<keyword evidence="8" id="KW-0999">Mitochondrion inner membrane</keyword>
<dbReference type="InterPro" id="IPR006683">
    <property type="entry name" value="Thioestr_dom"/>
</dbReference>
<dbReference type="CDD" id="cd03443">
    <property type="entry name" value="PaaI_thioesterase"/>
    <property type="match status" value="1"/>
</dbReference>
<dbReference type="GO" id="GO:0006631">
    <property type="term" value="P:fatty acid metabolic process"/>
    <property type="evidence" value="ECO:0007669"/>
    <property type="project" value="UniProtKB-KW"/>
</dbReference>
<evidence type="ECO:0000256" key="14">
    <source>
        <dbReference type="ARBA" id="ARBA00023136"/>
    </source>
</evidence>
<evidence type="ECO:0000256" key="18">
    <source>
        <dbReference type="ARBA" id="ARBA00038456"/>
    </source>
</evidence>
<dbReference type="AlphaFoldDB" id="A0A813JLG0"/>
<organism evidence="29 30">
    <name type="scientific">Polarella glacialis</name>
    <name type="common">Dinoflagellate</name>
    <dbReference type="NCBI Taxonomy" id="89957"/>
    <lineage>
        <taxon>Eukaryota</taxon>
        <taxon>Sar</taxon>
        <taxon>Alveolata</taxon>
        <taxon>Dinophyceae</taxon>
        <taxon>Suessiales</taxon>
        <taxon>Suessiaceae</taxon>
        <taxon>Polarella</taxon>
    </lineage>
</organism>
<evidence type="ECO:0000256" key="23">
    <source>
        <dbReference type="ARBA" id="ARBA00047734"/>
    </source>
</evidence>
<dbReference type="EMBL" id="CAJNNW010026163">
    <property type="protein sequence ID" value="CAE8683122.1"/>
    <property type="molecule type" value="Genomic_DNA"/>
</dbReference>
<evidence type="ECO:0000256" key="3">
    <source>
        <dbReference type="ARBA" id="ARBA00004632"/>
    </source>
</evidence>
<dbReference type="GO" id="GO:0005743">
    <property type="term" value="C:mitochondrial inner membrane"/>
    <property type="evidence" value="ECO:0007669"/>
    <property type="project" value="UniProtKB-SubCell"/>
</dbReference>
<evidence type="ECO:0000256" key="15">
    <source>
        <dbReference type="ARBA" id="ARBA00023273"/>
    </source>
</evidence>
<comment type="catalytic activity">
    <reaction evidence="22">
        <text>octanoyl-CoA + H2O = octanoate + CoA + H(+)</text>
        <dbReference type="Rhea" id="RHEA:30143"/>
        <dbReference type="ChEBI" id="CHEBI:15377"/>
        <dbReference type="ChEBI" id="CHEBI:15378"/>
        <dbReference type="ChEBI" id="CHEBI:25646"/>
        <dbReference type="ChEBI" id="CHEBI:57287"/>
        <dbReference type="ChEBI" id="CHEBI:57386"/>
    </reaction>
    <physiologicalReaction direction="left-to-right" evidence="22">
        <dbReference type="Rhea" id="RHEA:30144"/>
    </physiologicalReaction>
</comment>
<protein>
    <recommendedName>
        <fullName evidence="20">Acyl-coenzyme A thioesterase THEM4</fullName>
        <ecNumber evidence="19">3.1.2.2</ecNumber>
    </recommendedName>
    <alternativeName>
        <fullName evidence="21">Thioesterase superfamily member 4</fullName>
    </alternativeName>
</protein>
<keyword evidence="10" id="KW-0276">Fatty acid metabolism</keyword>
<feature type="compositionally biased region" description="Basic and acidic residues" evidence="27">
    <location>
        <begin position="13"/>
        <end position="31"/>
    </location>
</feature>
<feature type="non-terminal residue" evidence="29">
    <location>
        <position position="350"/>
    </location>
</feature>
<dbReference type="Gene3D" id="3.10.129.10">
    <property type="entry name" value="Hotdog Thioesterase"/>
    <property type="match status" value="1"/>
</dbReference>
<dbReference type="EC" id="3.1.2.2" evidence="19"/>
<evidence type="ECO:0000256" key="17">
    <source>
        <dbReference type="ARBA" id="ARBA00037002"/>
    </source>
</evidence>
<keyword evidence="15" id="KW-0966">Cell projection</keyword>
<comment type="similarity">
    <text evidence="18">Belongs to the THEM4/THEM5 thioesterase family.</text>
</comment>
<accession>A0A813JLG0</accession>
<evidence type="ECO:0000256" key="9">
    <source>
        <dbReference type="ARBA" id="ARBA00022801"/>
    </source>
</evidence>
<comment type="catalytic activity">
    <reaction evidence="17">
        <text>(9Z)-octadecenoyl-CoA + H2O = (9Z)-octadecenoate + CoA + H(+)</text>
        <dbReference type="Rhea" id="RHEA:40139"/>
        <dbReference type="ChEBI" id="CHEBI:15377"/>
        <dbReference type="ChEBI" id="CHEBI:15378"/>
        <dbReference type="ChEBI" id="CHEBI:30823"/>
        <dbReference type="ChEBI" id="CHEBI:57287"/>
        <dbReference type="ChEBI" id="CHEBI:57387"/>
    </reaction>
    <physiologicalReaction direction="left-to-right" evidence="17">
        <dbReference type="Rhea" id="RHEA:40140"/>
    </physiologicalReaction>
</comment>
<dbReference type="Pfam" id="PF03061">
    <property type="entry name" value="4HBT"/>
    <property type="match status" value="1"/>
</dbReference>
<comment type="catalytic activity">
    <reaction evidence="16">
        <text>(5Z,8Z,11Z,14Z)-eicosatetraenoyl-CoA + H2O = (5Z,8Z,11Z,14Z)-eicosatetraenoate + CoA + H(+)</text>
        <dbReference type="Rhea" id="RHEA:40151"/>
        <dbReference type="ChEBI" id="CHEBI:15377"/>
        <dbReference type="ChEBI" id="CHEBI:15378"/>
        <dbReference type="ChEBI" id="CHEBI:32395"/>
        <dbReference type="ChEBI" id="CHEBI:57287"/>
        <dbReference type="ChEBI" id="CHEBI:57368"/>
    </reaction>
    <physiologicalReaction direction="left-to-right" evidence="16">
        <dbReference type="Rhea" id="RHEA:40152"/>
    </physiologicalReaction>
</comment>
<dbReference type="PANTHER" id="PTHR12418">
    <property type="entry name" value="ACYL-COENZYME A THIOESTERASE THEM4"/>
    <property type="match status" value="1"/>
</dbReference>
<evidence type="ECO:0000256" key="6">
    <source>
        <dbReference type="ARBA" id="ARBA00022490"/>
    </source>
</evidence>
<evidence type="ECO:0000256" key="8">
    <source>
        <dbReference type="ARBA" id="ARBA00022792"/>
    </source>
</evidence>
<keyword evidence="14" id="KW-0472">Membrane</keyword>
<evidence type="ECO:0000256" key="19">
    <source>
        <dbReference type="ARBA" id="ARBA00038848"/>
    </source>
</evidence>
<evidence type="ECO:0000256" key="24">
    <source>
        <dbReference type="ARBA" id="ARBA00047969"/>
    </source>
</evidence>
<gene>
    <name evidence="29" type="ORF">PGLA2088_LOCUS23299</name>
</gene>
<evidence type="ECO:0000256" key="20">
    <source>
        <dbReference type="ARBA" id="ARBA00040123"/>
    </source>
</evidence>
<dbReference type="PANTHER" id="PTHR12418:SF19">
    <property type="entry name" value="ACYL-COENZYME A THIOESTERASE THEM4"/>
    <property type="match status" value="1"/>
</dbReference>
<feature type="region of interest" description="Disordered" evidence="27">
    <location>
        <begin position="12"/>
        <end position="31"/>
    </location>
</feature>
<evidence type="ECO:0000256" key="16">
    <source>
        <dbReference type="ARBA" id="ARBA00035852"/>
    </source>
</evidence>
<comment type="catalytic activity">
    <reaction evidence="25">
        <text>dodecanoyl-CoA + H2O = dodecanoate + CoA + H(+)</text>
        <dbReference type="Rhea" id="RHEA:30135"/>
        <dbReference type="ChEBI" id="CHEBI:15377"/>
        <dbReference type="ChEBI" id="CHEBI:15378"/>
        <dbReference type="ChEBI" id="CHEBI:18262"/>
        <dbReference type="ChEBI" id="CHEBI:57287"/>
        <dbReference type="ChEBI" id="CHEBI:57375"/>
    </reaction>
    <physiologicalReaction direction="left-to-right" evidence="25">
        <dbReference type="Rhea" id="RHEA:30136"/>
    </physiologicalReaction>
</comment>
<evidence type="ECO:0000256" key="5">
    <source>
        <dbReference type="ARBA" id="ARBA00022475"/>
    </source>
</evidence>
<keyword evidence="5" id="KW-1003">Cell membrane</keyword>
<evidence type="ECO:0000256" key="1">
    <source>
        <dbReference type="ARBA" id="ARBA00004496"/>
    </source>
</evidence>
<keyword evidence="7" id="KW-0053">Apoptosis</keyword>
<keyword evidence="11" id="KW-0809">Transit peptide</keyword>
<dbReference type="GO" id="GO:0016787">
    <property type="term" value="F:hydrolase activity"/>
    <property type="evidence" value="ECO:0007669"/>
    <property type="project" value="UniProtKB-KW"/>
</dbReference>
<evidence type="ECO:0000256" key="25">
    <source>
        <dbReference type="ARBA" id="ARBA00048074"/>
    </source>
</evidence>
<evidence type="ECO:0000256" key="21">
    <source>
        <dbReference type="ARBA" id="ARBA00043210"/>
    </source>
</evidence>
<comment type="catalytic activity">
    <reaction evidence="24">
        <text>decanoyl-CoA + H2O = decanoate + CoA + H(+)</text>
        <dbReference type="Rhea" id="RHEA:40059"/>
        <dbReference type="ChEBI" id="CHEBI:15377"/>
        <dbReference type="ChEBI" id="CHEBI:15378"/>
        <dbReference type="ChEBI" id="CHEBI:27689"/>
        <dbReference type="ChEBI" id="CHEBI:57287"/>
        <dbReference type="ChEBI" id="CHEBI:61430"/>
    </reaction>
    <physiologicalReaction direction="left-to-right" evidence="24">
        <dbReference type="Rhea" id="RHEA:40060"/>
    </physiologicalReaction>
</comment>
<name>A0A813JLG0_POLGL</name>
<keyword evidence="13" id="KW-0496">Mitochondrion</keyword>